<accession>A0A271LNP1</accession>
<organism evidence="1 2">
    <name type="scientific">Mesorhizobium temperatum</name>
    <dbReference type="NCBI Taxonomy" id="241416"/>
    <lineage>
        <taxon>Bacteria</taxon>
        <taxon>Pseudomonadati</taxon>
        <taxon>Pseudomonadota</taxon>
        <taxon>Alphaproteobacteria</taxon>
        <taxon>Hyphomicrobiales</taxon>
        <taxon>Phyllobacteriaceae</taxon>
        <taxon>Mesorhizobium</taxon>
    </lineage>
</organism>
<evidence type="ECO:0000313" key="1">
    <source>
        <dbReference type="EMBL" id="PAQ09733.1"/>
    </source>
</evidence>
<proteinExistence type="predicted"/>
<sequence length="430" mass="43649">MPRAGGIYSAPPGTTAAPNTTIESAKYNALVADLVDDANTARPVTAGGSGSTTAVGGNDNFNTYSSDMLSAATVNLANATGTIVNITGTVTITALGTVAAGAERVLIFAGILTLTHNSSSLILPTGANITTAAGDVATMRSKGGGNWVCVGYQRANGKPLVVNVDDTFIVTNTDAGAAAAPVVDAYRNSASPAASDAIGLFNLTGKDSADNKTTYAALAGTILDPTNGSEDGRAALRTIVAGTEADRLRVEVGVYTPNATGGDKGADTINTKAVYIDGARLGGAPDAILEDQKASTTDGGTFTNGAWRTRDLNTEVRDASALVSLAANAFTPTVDGWVEWSAPANDVAAHQTRLFNVTDTTVAGVGSSERCPGSSDVTTRSCGGAPVVAGKAYRVEHLCSSTIATFGFGRACGFATTVEVFTRVQFWRTA</sequence>
<protein>
    <submittedName>
        <fullName evidence="1">Uncharacterized protein</fullName>
    </submittedName>
</protein>
<dbReference type="EMBL" id="NPKJ01000040">
    <property type="protein sequence ID" value="PAQ09733.1"/>
    <property type="molecule type" value="Genomic_DNA"/>
</dbReference>
<gene>
    <name evidence="1" type="ORF">CIT26_11880</name>
</gene>
<dbReference type="AlphaFoldDB" id="A0A271LNP1"/>
<dbReference type="Proteomes" id="UP000216442">
    <property type="component" value="Unassembled WGS sequence"/>
</dbReference>
<name>A0A271LNP1_9HYPH</name>
<reference evidence="1 2" key="1">
    <citation type="submission" date="2017-08" db="EMBL/GenBank/DDBJ databases">
        <title>Mesorhizobium wenxinae sp. nov., a novel rhizobial species isolated from root nodules of chickpea (Cicer arietinum L.).</title>
        <authorList>
            <person name="Zhang J."/>
        </authorList>
    </citation>
    <scope>NUCLEOTIDE SEQUENCE [LARGE SCALE GENOMIC DNA]</scope>
    <source>
        <strain evidence="1 2">SDW018</strain>
    </source>
</reference>
<keyword evidence="2" id="KW-1185">Reference proteome</keyword>
<comment type="caution">
    <text evidence="1">The sequence shown here is derived from an EMBL/GenBank/DDBJ whole genome shotgun (WGS) entry which is preliminary data.</text>
</comment>
<dbReference type="OrthoDB" id="8101458at2"/>
<evidence type="ECO:0000313" key="2">
    <source>
        <dbReference type="Proteomes" id="UP000216442"/>
    </source>
</evidence>